<comment type="caution">
    <text evidence="3">The sequence shown here is derived from an EMBL/GenBank/DDBJ whole genome shotgun (WGS) entry which is preliminary data.</text>
</comment>
<evidence type="ECO:0008006" key="5">
    <source>
        <dbReference type="Google" id="ProtNLM"/>
    </source>
</evidence>
<feature type="transmembrane region" description="Helical" evidence="2">
    <location>
        <begin position="12"/>
        <end position="39"/>
    </location>
</feature>
<feature type="compositionally biased region" description="Basic and acidic residues" evidence="1">
    <location>
        <begin position="259"/>
        <end position="271"/>
    </location>
</feature>
<dbReference type="EMBL" id="JAZHXJ010000099">
    <property type="protein sequence ID" value="KAL1874912.1"/>
    <property type="molecule type" value="Genomic_DNA"/>
</dbReference>
<keyword evidence="2" id="KW-1133">Transmembrane helix</keyword>
<name>A0ABR3XGR1_9PEZI</name>
<feature type="compositionally biased region" description="Polar residues" evidence="1">
    <location>
        <begin position="238"/>
        <end position="247"/>
    </location>
</feature>
<organism evidence="3 4">
    <name type="scientific">Phialemonium thermophilum</name>
    <dbReference type="NCBI Taxonomy" id="223376"/>
    <lineage>
        <taxon>Eukaryota</taxon>
        <taxon>Fungi</taxon>
        <taxon>Dikarya</taxon>
        <taxon>Ascomycota</taxon>
        <taxon>Pezizomycotina</taxon>
        <taxon>Sordariomycetes</taxon>
        <taxon>Sordariomycetidae</taxon>
        <taxon>Cephalothecales</taxon>
        <taxon>Cephalothecaceae</taxon>
        <taxon>Phialemonium</taxon>
    </lineage>
</organism>
<sequence length="324" mass="34783">MGVLSPIHTLLFSVLCLVTAPLAIFAGITTMLAFSVLMLRAAAIYFDMITTSLAQYFIGYPRYPEIPESLSGTLTPTYLEGGTAAGYSRVGLPSFTPSYFTSVGAHMSPGYRTPRNRDRGGNSFASSGVAGAGMGFVSGSFIHSPQARSRRPSHGSGTSLGGTEISVGEGDEGVSGHGVVGLVSSFIPATSSGMDRDFEGVGGWRLDRRDDDSDWANINSRLELPLERSQRYHHRNRSSSTGATTPTEGKWLTMKGKRKDGSSEPVVRDTSRISPRKLRISPNSSRVRTGQSASVSFTPKDADEEYFGYFPPPLSPRSSKKTFG</sequence>
<evidence type="ECO:0000256" key="2">
    <source>
        <dbReference type="SAM" id="Phobius"/>
    </source>
</evidence>
<accession>A0ABR3XGR1</accession>
<feature type="compositionally biased region" description="Polar residues" evidence="1">
    <location>
        <begin position="281"/>
        <end position="297"/>
    </location>
</feature>
<evidence type="ECO:0000313" key="3">
    <source>
        <dbReference type="EMBL" id="KAL1874912.1"/>
    </source>
</evidence>
<keyword evidence="2" id="KW-0812">Transmembrane</keyword>
<evidence type="ECO:0000313" key="4">
    <source>
        <dbReference type="Proteomes" id="UP001586593"/>
    </source>
</evidence>
<keyword evidence="2" id="KW-0472">Membrane</keyword>
<reference evidence="3 4" key="1">
    <citation type="journal article" date="2024" name="Commun. Biol.">
        <title>Comparative genomic analysis of thermophilic fungi reveals convergent evolutionary adaptations and gene losses.</title>
        <authorList>
            <person name="Steindorff A.S."/>
            <person name="Aguilar-Pontes M.V."/>
            <person name="Robinson A.J."/>
            <person name="Andreopoulos B."/>
            <person name="LaButti K."/>
            <person name="Kuo A."/>
            <person name="Mondo S."/>
            <person name="Riley R."/>
            <person name="Otillar R."/>
            <person name="Haridas S."/>
            <person name="Lipzen A."/>
            <person name="Grimwood J."/>
            <person name="Schmutz J."/>
            <person name="Clum A."/>
            <person name="Reid I.D."/>
            <person name="Moisan M.C."/>
            <person name="Butler G."/>
            <person name="Nguyen T.T.M."/>
            <person name="Dewar K."/>
            <person name="Conant G."/>
            <person name="Drula E."/>
            <person name="Henrissat B."/>
            <person name="Hansel C."/>
            <person name="Singer S."/>
            <person name="Hutchinson M.I."/>
            <person name="de Vries R.P."/>
            <person name="Natvig D.O."/>
            <person name="Powell A.J."/>
            <person name="Tsang A."/>
            <person name="Grigoriev I.V."/>
        </authorList>
    </citation>
    <scope>NUCLEOTIDE SEQUENCE [LARGE SCALE GENOMIC DNA]</scope>
    <source>
        <strain evidence="3 4">ATCC 24622</strain>
    </source>
</reference>
<gene>
    <name evidence="3" type="ORF">VTK73DRAFT_10392</name>
</gene>
<feature type="region of interest" description="Disordered" evidence="1">
    <location>
        <begin position="229"/>
        <end position="324"/>
    </location>
</feature>
<keyword evidence="4" id="KW-1185">Reference proteome</keyword>
<proteinExistence type="predicted"/>
<protein>
    <recommendedName>
        <fullName evidence="5">Transmembrane protein</fullName>
    </recommendedName>
</protein>
<feature type="region of interest" description="Disordered" evidence="1">
    <location>
        <begin position="144"/>
        <end position="172"/>
    </location>
</feature>
<dbReference type="Proteomes" id="UP001586593">
    <property type="component" value="Unassembled WGS sequence"/>
</dbReference>
<evidence type="ECO:0000256" key="1">
    <source>
        <dbReference type="SAM" id="MobiDB-lite"/>
    </source>
</evidence>